<dbReference type="PANTHER" id="PTHR47544:SF4">
    <property type="entry name" value="RHO GUANINE NUCLEOTIDE EXCHANGE FACTOR 9"/>
    <property type="match status" value="1"/>
</dbReference>
<gene>
    <name evidence="4" type="ORF">M9458_029262</name>
</gene>
<dbReference type="AlphaFoldDB" id="A0ABD0PSP3"/>
<evidence type="ECO:0000313" key="4">
    <source>
        <dbReference type="EMBL" id="KAL0176932.1"/>
    </source>
</evidence>
<dbReference type="SUPFAM" id="SSF48065">
    <property type="entry name" value="DBL homology domain (DH-domain)"/>
    <property type="match status" value="1"/>
</dbReference>
<evidence type="ECO:0000256" key="1">
    <source>
        <dbReference type="ARBA" id="ARBA00004496"/>
    </source>
</evidence>
<dbReference type="Gene3D" id="1.20.900.10">
    <property type="entry name" value="Dbl homology (DH) domain"/>
    <property type="match status" value="1"/>
</dbReference>
<dbReference type="GO" id="GO:0005737">
    <property type="term" value="C:cytoplasm"/>
    <property type="evidence" value="ECO:0007669"/>
    <property type="project" value="UniProtKB-SubCell"/>
</dbReference>
<protein>
    <submittedName>
        <fullName evidence="4">Uncharacterized protein</fullName>
    </submittedName>
</protein>
<dbReference type="PANTHER" id="PTHR47544">
    <property type="entry name" value="RHO GUANINE NUCLEOTIDE EXCHANGE FACTOR 4"/>
    <property type="match status" value="1"/>
</dbReference>
<comment type="caution">
    <text evidence="4">The sequence shown here is derived from an EMBL/GenBank/DDBJ whole genome shotgun (WGS) entry which is preliminary data.</text>
</comment>
<comment type="subcellular location">
    <subcellularLocation>
        <location evidence="1">Cytoplasm</location>
    </subcellularLocation>
</comment>
<dbReference type="GO" id="GO:0005085">
    <property type="term" value="F:guanyl-nucleotide exchange factor activity"/>
    <property type="evidence" value="ECO:0007669"/>
    <property type="project" value="UniProtKB-KW"/>
</dbReference>
<accession>A0ABD0PSP3</accession>
<name>A0ABD0PSP3_CIRMR</name>
<reference evidence="4 5" key="1">
    <citation type="submission" date="2024-05" db="EMBL/GenBank/DDBJ databases">
        <title>Genome sequencing and assembly of Indian major carp, Cirrhinus mrigala (Hamilton, 1822).</title>
        <authorList>
            <person name="Mohindra V."/>
            <person name="Chowdhury L.M."/>
            <person name="Lal K."/>
            <person name="Jena J.K."/>
        </authorList>
    </citation>
    <scope>NUCLEOTIDE SEQUENCE [LARGE SCALE GENOMIC DNA]</scope>
    <source>
        <strain evidence="4">CM1030</strain>
        <tissue evidence="4">Blood</tissue>
    </source>
</reference>
<sequence length="50" mass="5750">EVQNGHTDPSNGCLCIGQPLQNRDQMRANVINEIMSTERHYIKHLKDICE</sequence>
<keyword evidence="3" id="KW-0344">Guanine-nucleotide releasing factor</keyword>
<keyword evidence="2" id="KW-0963">Cytoplasm</keyword>
<keyword evidence="5" id="KW-1185">Reference proteome</keyword>
<dbReference type="InterPro" id="IPR035899">
    <property type="entry name" value="DBL_dom_sf"/>
</dbReference>
<evidence type="ECO:0000256" key="3">
    <source>
        <dbReference type="ARBA" id="ARBA00022658"/>
    </source>
</evidence>
<feature type="non-terminal residue" evidence="4">
    <location>
        <position position="1"/>
    </location>
</feature>
<dbReference type="Proteomes" id="UP001529510">
    <property type="component" value="Unassembled WGS sequence"/>
</dbReference>
<evidence type="ECO:0000256" key="2">
    <source>
        <dbReference type="ARBA" id="ARBA00022490"/>
    </source>
</evidence>
<feature type="non-terminal residue" evidence="4">
    <location>
        <position position="50"/>
    </location>
</feature>
<organism evidence="4 5">
    <name type="scientific">Cirrhinus mrigala</name>
    <name type="common">Mrigala</name>
    <dbReference type="NCBI Taxonomy" id="683832"/>
    <lineage>
        <taxon>Eukaryota</taxon>
        <taxon>Metazoa</taxon>
        <taxon>Chordata</taxon>
        <taxon>Craniata</taxon>
        <taxon>Vertebrata</taxon>
        <taxon>Euteleostomi</taxon>
        <taxon>Actinopterygii</taxon>
        <taxon>Neopterygii</taxon>
        <taxon>Teleostei</taxon>
        <taxon>Ostariophysi</taxon>
        <taxon>Cypriniformes</taxon>
        <taxon>Cyprinidae</taxon>
        <taxon>Labeoninae</taxon>
        <taxon>Labeonini</taxon>
        <taxon>Cirrhinus</taxon>
    </lineage>
</organism>
<proteinExistence type="predicted"/>
<evidence type="ECO:0000313" key="5">
    <source>
        <dbReference type="Proteomes" id="UP001529510"/>
    </source>
</evidence>
<dbReference type="EMBL" id="JAMKFB020000014">
    <property type="protein sequence ID" value="KAL0176932.1"/>
    <property type="molecule type" value="Genomic_DNA"/>
</dbReference>